<gene>
    <name evidence="6" type="ORF">S12H4_24781</name>
</gene>
<keyword evidence="2" id="KW-0378">Hydrolase</keyword>
<evidence type="ECO:0000256" key="2">
    <source>
        <dbReference type="ARBA" id="ARBA00022801"/>
    </source>
</evidence>
<dbReference type="GO" id="GO:0004386">
    <property type="term" value="F:helicase activity"/>
    <property type="evidence" value="ECO:0007669"/>
    <property type="project" value="UniProtKB-KW"/>
</dbReference>
<comment type="caution">
    <text evidence="6">The sequence shown here is derived from an EMBL/GenBank/DDBJ whole genome shotgun (WGS) entry which is preliminary data.</text>
</comment>
<dbReference type="InterPro" id="IPR027417">
    <property type="entry name" value="P-loop_NTPase"/>
</dbReference>
<dbReference type="AlphaFoldDB" id="X1TN10"/>
<evidence type="ECO:0000313" key="6">
    <source>
        <dbReference type="EMBL" id="GAI81424.1"/>
    </source>
</evidence>
<evidence type="ECO:0000259" key="5">
    <source>
        <dbReference type="Pfam" id="PF13361"/>
    </source>
</evidence>
<dbReference type="Gene3D" id="3.30.160.800">
    <property type="match status" value="1"/>
</dbReference>
<evidence type="ECO:0000256" key="1">
    <source>
        <dbReference type="ARBA" id="ARBA00022741"/>
    </source>
</evidence>
<dbReference type="EMBL" id="BARW01013579">
    <property type="protein sequence ID" value="GAI81424.1"/>
    <property type="molecule type" value="Genomic_DNA"/>
</dbReference>
<sequence>MEVAKRFKTKKYIEEERRLFYVALTRSKKFLYIYSIEDNNSIFIDEIKSHLMKFHMDSLPRWEELDSEVMSNLLNEKKFEKPPYFPFRIANRFPHFGQVLGSSATFNFFLVSNVYLHRG</sequence>
<evidence type="ECO:0000256" key="3">
    <source>
        <dbReference type="ARBA" id="ARBA00022806"/>
    </source>
</evidence>
<protein>
    <recommendedName>
        <fullName evidence="5">UvrD-like helicase C-terminal domain-containing protein</fullName>
    </recommendedName>
</protein>
<keyword evidence="3" id="KW-0347">Helicase</keyword>
<dbReference type="GO" id="GO:0005524">
    <property type="term" value="F:ATP binding"/>
    <property type="evidence" value="ECO:0007669"/>
    <property type="project" value="UniProtKB-KW"/>
</dbReference>
<name>X1TN10_9ZZZZ</name>
<accession>X1TN10</accession>
<feature type="domain" description="UvrD-like helicase C-terminal" evidence="5">
    <location>
        <begin position="9"/>
        <end position="36"/>
    </location>
</feature>
<proteinExistence type="predicted"/>
<evidence type="ECO:0000256" key="4">
    <source>
        <dbReference type="ARBA" id="ARBA00022840"/>
    </source>
</evidence>
<dbReference type="GO" id="GO:0016787">
    <property type="term" value="F:hydrolase activity"/>
    <property type="evidence" value="ECO:0007669"/>
    <property type="project" value="UniProtKB-KW"/>
</dbReference>
<keyword evidence="1" id="KW-0547">Nucleotide-binding</keyword>
<reference evidence="6" key="1">
    <citation type="journal article" date="2014" name="Front. Microbiol.">
        <title>High frequency of phylogenetically diverse reductive dehalogenase-homologous genes in deep subseafloor sedimentary metagenomes.</title>
        <authorList>
            <person name="Kawai M."/>
            <person name="Futagami T."/>
            <person name="Toyoda A."/>
            <person name="Takaki Y."/>
            <person name="Nishi S."/>
            <person name="Hori S."/>
            <person name="Arai W."/>
            <person name="Tsubouchi T."/>
            <person name="Morono Y."/>
            <person name="Uchiyama I."/>
            <person name="Ito T."/>
            <person name="Fujiyama A."/>
            <person name="Inagaki F."/>
            <person name="Takami H."/>
        </authorList>
    </citation>
    <scope>NUCLEOTIDE SEQUENCE</scope>
    <source>
        <strain evidence="6">Expedition CK06-06</strain>
    </source>
</reference>
<keyword evidence="4" id="KW-0067">ATP-binding</keyword>
<dbReference type="InterPro" id="IPR014017">
    <property type="entry name" value="DNA_helicase_UvrD-like_C"/>
</dbReference>
<dbReference type="Pfam" id="PF13361">
    <property type="entry name" value="UvrD_C"/>
    <property type="match status" value="1"/>
</dbReference>
<organism evidence="6">
    <name type="scientific">marine sediment metagenome</name>
    <dbReference type="NCBI Taxonomy" id="412755"/>
    <lineage>
        <taxon>unclassified sequences</taxon>
        <taxon>metagenomes</taxon>
        <taxon>ecological metagenomes</taxon>
    </lineage>
</organism>
<dbReference type="SUPFAM" id="SSF52540">
    <property type="entry name" value="P-loop containing nucleoside triphosphate hydrolases"/>
    <property type="match status" value="1"/>
</dbReference>